<evidence type="ECO:0000313" key="2">
    <source>
        <dbReference type="EMBL" id="MCI31843.1"/>
    </source>
</evidence>
<name>A0A392R5I0_9FABA</name>
<accession>A0A392R5I0</accession>
<evidence type="ECO:0000256" key="1">
    <source>
        <dbReference type="SAM" id="MobiDB-lite"/>
    </source>
</evidence>
<evidence type="ECO:0000313" key="3">
    <source>
        <dbReference type="Proteomes" id="UP000265520"/>
    </source>
</evidence>
<comment type="caution">
    <text evidence="2">The sequence shown here is derived from an EMBL/GenBank/DDBJ whole genome shotgun (WGS) entry which is preliminary data.</text>
</comment>
<dbReference type="EMBL" id="LXQA010190515">
    <property type="protein sequence ID" value="MCI31843.1"/>
    <property type="molecule type" value="Genomic_DNA"/>
</dbReference>
<organism evidence="2 3">
    <name type="scientific">Trifolium medium</name>
    <dbReference type="NCBI Taxonomy" id="97028"/>
    <lineage>
        <taxon>Eukaryota</taxon>
        <taxon>Viridiplantae</taxon>
        <taxon>Streptophyta</taxon>
        <taxon>Embryophyta</taxon>
        <taxon>Tracheophyta</taxon>
        <taxon>Spermatophyta</taxon>
        <taxon>Magnoliopsida</taxon>
        <taxon>eudicotyledons</taxon>
        <taxon>Gunneridae</taxon>
        <taxon>Pentapetalae</taxon>
        <taxon>rosids</taxon>
        <taxon>fabids</taxon>
        <taxon>Fabales</taxon>
        <taxon>Fabaceae</taxon>
        <taxon>Papilionoideae</taxon>
        <taxon>50 kb inversion clade</taxon>
        <taxon>NPAAA clade</taxon>
        <taxon>Hologalegina</taxon>
        <taxon>IRL clade</taxon>
        <taxon>Trifolieae</taxon>
        <taxon>Trifolium</taxon>
    </lineage>
</organism>
<reference evidence="2 3" key="1">
    <citation type="journal article" date="2018" name="Front. Plant Sci.">
        <title>Red Clover (Trifolium pratense) and Zigzag Clover (T. medium) - A Picture of Genomic Similarities and Differences.</title>
        <authorList>
            <person name="Dluhosova J."/>
            <person name="Istvanek J."/>
            <person name="Nedelnik J."/>
            <person name="Repkova J."/>
        </authorList>
    </citation>
    <scope>NUCLEOTIDE SEQUENCE [LARGE SCALE GENOMIC DNA]</scope>
    <source>
        <strain evidence="3">cv. 10/8</strain>
        <tissue evidence="2">Leaf</tissue>
    </source>
</reference>
<protein>
    <submittedName>
        <fullName evidence="2">Gag-pol polyprotein</fullName>
    </submittedName>
</protein>
<dbReference type="Proteomes" id="UP000265520">
    <property type="component" value="Unassembled WGS sequence"/>
</dbReference>
<sequence>DLTVSWSDKDDSEGELNNESAKHVTALTSRCVSDTESCDENVSYEELAPSYMELCVRSEEVRKLGEKHKRIIAQLQAEKSELLSVCKERIIYVKPRVIETHFMFFGRKR</sequence>
<feature type="region of interest" description="Disordered" evidence="1">
    <location>
        <begin position="1"/>
        <end position="20"/>
    </location>
</feature>
<proteinExistence type="predicted"/>
<dbReference type="AlphaFoldDB" id="A0A392R5I0"/>
<keyword evidence="3" id="KW-1185">Reference proteome</keyword>
<feature type="non-terminal residue" evidence="2">
    <location>
        <position position="1"/>
    </location>
</feature>